<sequence length="51" mass="5498">MGVKIAADNWSTCRIVLGRSAEQFQMDLASNIVMSEHLVDVVIAGHSVQIG</sequence>
<accession>A0A0A8XS26</accession>
<evidence type="ECO:0000313" key="1">
    <source>
        <dbReference type="EMBL" id="JAD14522.1"/>
    </source>
</evidence>
<dbReference type="EMBL" id="GBRH01283373">
    <property type="protein sequence ID" value="JAD14522.1"/>
    <property type="molecule type" value="Transcribed_RNA"/>
</dbReference>
<reference evidence="1" key="2">
    <citation type="journal article" date="2015" name="Data Brief">
        <title>Shoot transcriptome of the giant reed, Arundo donax.</title>
        <authorList>
            <person name="Barrero R.A."/>
            <person name="Guerrero F.D."/>
            <person name="Moolhuijzen P."/>
            <person name="Goolsby J.A."/>
            <person name="Tidwell J."/>
            <person name="Bellgard S.E."/>
            <person name="Bellgard M.I."/>
        </authorList>
    </citation>
    <scope>NUCLEOTIDE SEQUENCE</scope>
    <source>
        <tissue evidence="1">Shoot tissue taken approximately 20 cm above the soil surface</tissue>
    </source>
</reference>
<name>A0A0A8XS26_ARUDO</name>
<reference evidence="1" key="1">
    <citation type="submission" date="2014-09" db="EMBL/GenBank/DDBJ databases">
        <authorList>
            <person name="Magalhaes I.L.F."/>
            <person name="Oliveira U."/>
            <person name="Santos F.R."/>
            <person name="Vidigal T.H.D.A."/>
            <person name="Brescovit A.D."/>
            <person name="Santos A.J."/>
        </authorList>
    </citation>
    <scope>NUCLEOTIDE SEQUENCE</scope>
    <source>
        <tissue evidence="1">Shoot tissue taken approximately 20 cm above the soil surface</tissue>
    </source>
</reference>
<dbReference type="AlphaFoldDB" id="A0A0A8XS26"/>
<protein>
    <submittedName>
        <fullName evidence="1">Uncharacterized protein</fullName>
    </submittedName>
</protein>
<organism evidence="1">
    <name type="scientific">Arundo donax</name>
    <name type="common">Giant reed</name>
    <name type="synonym">Donax arundinaceus</name>
    <dbReference type="NCBI Taxonomy" id="35708"/>
    <lineage>
        <taxon>Eukaryota</taxon>
        <taxon>Viridiplantae</taxon>
        <taxon>Streptophyta</taxon>
        <taxon>Embryophyta</taxon>
        <taxon>Tracheophyta</taxon>
        <taxon>Spermatophyta</taxon>
        <taxon>Magnoliopsida</taxon>
        <taxon>Liliopsida</taxon>
        <taxon>Poales</taxon>
        <taxon>Poaceae</taxon>
        <taxon>PACMAD clade</taxon>
        <taxon>Arundinoideae</taxon>
        <taxon>Arundineae</taxon>
        <taxon>Arundo</taxon>
    </lineage>
</organism>
<proteinExistence type="predicted"/>